<evidence type="ECO:0000313" key="2">
    <source>
        <dbReference type="EMBL" id="JAH90425.1"/>
    </source>
</evidence>
<organism evidence="2">
    <name type="scientific">Anguilla anguilla</name>
    <name type="common">European freshwater eel</name>
    <name type="synonym">Muraena anguilla</name>
    <dbReference type="NCBI Taxonomy" id="7936"/>
    <lineage>
        <taxon>Eukaryota</taxon>
        <taxon>Metazoa</taxon>
        <taxon>Chordata</taxon>
        <taxon>Craniata</taxon>
        <taxon>Vertebrata</taxon>
        <taxon>Euteleostomi</taxon>
        <taxon>Actinopterygii</taxon>
        <taxon>Neopterygii</taxon>
        <taxon>Teleostei</taxon>
        <taxon>Anguilliformes</taxon>
        <taxon>Anguillidae</taxon>
        <taxon>Anguilla</taxon>
    </lineage>
</organism>
<reference evidence="2" key="2">
    <citation type="journal article" date="2015" name="Fish Shellfish Immunol.">
        <title>Early steps in the European eel (Anguilla anguilla)-Vibrio vulnificus interaction in the gills: Role of the RtxA13 toxin.</title>
        <authorList>
            <person name="Callol A."/>
            <person name="Pajuelo D."/>
            <person name="Ebbesson L."/>
            <person name="Teles M."/>
            <person name="MacKenzie S."/>
            <person name="Amaro C."/>
        </authorList>
    </citation>
    <scope>NUCLEOTIDE SEQUENCE</scope>
</reference>
<keyword evidence="1" id="KW-1133">Transmembrane helix</keyword>
<accession>A0A0E9WLH0</accession>
<keyword evidence="1" id="KW-0812">Transmembrane</keyword>
<proteinExistence type="predicted"/>
<dbReference type="AlphaFoldDB" id="A0A0E9WLH0"/>
<name>A0A0E9WLH0_ANGAN</name>
<evidence type="ECO:0000256" key="1">
    <source>
        <dbReference type="SAM" id="Phobius"/>
    </source>
</evidence>
<protein>
    <submittedName>
        <fullName evidence="2">Uncharacterized protein</fullName>
    </submittedName>
</protein>
<feature type="transmembrane region" description="Helical" evidence="1">
    <location>
        <begin position="50"/>
        <end position="72"/>
    </location>
</feature>
<reference evidence="2" key="1">
    <citation type="submission" date="2014-11" db="EMBL/GenBank/DDBJ databases">
        <authorList>
            <person name="Amaro Gonzalez C."/>
        </authorList>
    </citation>
    <scope>NUCLEOTIDE SEQUENCE</scope>
</reference>
<dbReference type="EMBL" id="GBXM01018152">
    <property type="protein sequence ID" value="JAH90425.1"/>
    <property type="molecule type" value="Transcribed_RNA"/>
</dbReference>
<keyword evidence="1" id="KW-0472">Membrane</keyword>
<sequence>MLFKYSFIFFGYCTLLSLLWPWLSLLASVCKTTECRGDFMFSAFLLSIKIMLIIIMIIIIIVCCFFYTCIYWC</sequence>